<dbReference type="InterPro" id="IPR036875">
    <property type="entry name" value="Znf_CCHC_sf"/>
</dbReference>
<feature type="domain" description="CCHC-type" evidence="4">
    <location>
        <begin position="385"/>
        <end position="398"/>
    </location>
</feature>
<dbReference type="GO" id="GO:0008270">
    <property type="term" value="F:zinc ion binding"/>
    <property type="evidence" value="ECO:0007669"/>
    <property type="project" value="UniProtKB-KW"/>
</dbReference>
<dbReference type="SUPFAM" id="SSF53098">
    <property type="entry name" value="Ribonuclease H-like"/>
    <property type="match status" value="1"/>
</dbReference>
<dbReference type="InterPro" id="IPR001878">
    <property type="entry name" value="Znf_CCHC"/>
</dbReference>
<feature type="compositionally biased region" description="Basic residues" evidence="3">
    <location>
        <begin position="409"/>
        <end position="418"/>
    </location>
</feature>
<feature type="region of interest" description="Disordered" evidence="3">
    <location>
        <begin position="1292"/>
        <end position="1313"/>
    </location>
</feature>
<dbReference type="InterPro" id="IPR012337">
    <property type="entry name" value="RNaseH-like_sf"/>
</dbReference>
<dbReference type="SUPFAM" id="SSF57756">
    <property type="entry name" value="Retrovirus zinc finger-like domains"/>
    <property type="match status" value="1"/>
</dbReference>
<keyword evidence="1" id="KW-0479">Metal-binding</keyword>
<protein>
    <submittedName>
        <fullName evidence="7">Cellular nucleic acid-binding protein homolog</fullName>
    </submittedName>
</protein>
<keyword evidence="2" id="KW-0175">Coiled coil</keyword>
<evidence type="ECO:0000259" key="5">
    <source>
        <dbReference type="PROSITE" id="PS50994"/>
    </source>
</evidence>
<keyword evidence="1" id="KW-0862">Zinc</keyword>
<feature type="compositionally biased region" description="Low complexity" evidence="3">
    <location>
        <begin position="335"/>
        <end position="344"/>
    </location>
</feature>
<feature type="compositionally biased region" description="Low complexity" evidence="3">
    <location>
        <begin position="1292"/>
        <end position="1309"/>
    </location>
</feature>
<evidence type="ECO:0000313" key="7">
    <source>
        <dbReference type="EMBL" id="CAL4763364.1"/>
    </source>
</evidence>
<feature type="region of interest" description="Disordered" evidence="3">
    <location>
        <begin position="1208"/>
        <end position="1261"/>
    </location>
</feature>
<evidence type="ECO:0000313" key="8">
    <source>
        <dbReference type="Proteomes" id="UP001152797"/>
    </source>
</evidence>
<dbReference type="SMART" id="SM00343">
    <property type="entry name" value="ZnF_C2HC"/>
    <property type="match status" value="2"/>
</dbReference>
<dbReference type="EMBL" id="CAMXCT020000241">
    <property type="protein sequence ID" value="CAL1129427.1"/>
    <property type="molecule type" value="Genomic_DNA"/>
</dbReference>
<feature type="region of interest" description="Disordered" evidence="3">
    <location>
        <begin position="306"/>
        <end position="344"/>
    </location>
</feature>
<dbReference type="Gene3D" id="4.10.60.10">
    <property type="entry name" value="Zinc finger, CCHC-type"/>
    <property type="match status" value="1"/>
</dbReference>
<gene>
    <name evidence="6" type="ORF">C1SCF055_LOCUS4311</name>
</gene>
<keyword evidence="1" id="KW-0863">Zinc-finger</keyword>
<evidence type="ECO:0000259" key="4">
    <source>
        <dbReference type="PROSITE" id="PS50158"/>
    </source>
</evidence>
<dbReference type="Gene3D" id="3.30.420.10">
    <property type="entry name" value="Ribonuclease H-like superfamily/Ribonuclease H"/>
    <property type="match status" value="1"/>
</dbReference>
<feature type="domain" description="Integrase catalytic" evidence="5">
    <location>
        <begin position="912"/>
        <end position="1085"/>
    </location>
</feature>
<reference evidence="7 8" key="2">
    <citation type="submission" date="2024-05" db="EMBL/GenBank/DDBJ databases">
        <authorList>
            <person name="Chen Y."/>
            <person name="Shah S."/>
            <person name="Dougan E. K."/>
            <person name="Thang M."/>
            <person name="Chan C."/>
        </authorList>
    </citation>
    <scope>NUCLEOTIDE SEQUENCE [LARGE SCALE GENOMIC DNA]</scope>
</reference>
<dbReference type="PROSITE" id="PS50158">
    <property type="entry name" value="ZF_CCHC"/>
    <property type="match status" value="2"/>
</dbReference>
<dbReference type="OrthoDB" id="429363at2759"/>
<feature type="compositionally biased region" description="Basic and acidic residues" evidence="3">
    <location>
        <begin position="1208"/>
        <end position="1220"/>
    </location>
</feature>
<proteinExistence type="predicted"/>
<dbReference type="GO" id="GO:0015074">
    <property type="term" value="P:DNA integration"/>
    <property type="evidence" value="ECO:0007669"/>
    <property type="project" value="InterPro"/>
</dbReference>
<feature type="region of interest" description="Disordered" evidence="3">
    <location>
        <begin position="401"/>
        <end position="439"/>
    </location>
</feature>
<dbReference type="EMBL" id="CAMXCT030000241">
    <property type="protein sequence ID" value="CAL4763364.1"/>
    <property type="molecule type" value="Genomic_DNA"/>
</dbReference>
<reference evidence="6" key="1">
    <citation type="submission" date="2022-10" db="EMBL/GenBank/DDBJ databases">
        <authorList>
            <person name="Chen Y."/>
            <person name="Dougan E. K."/>
            <person name="Chan C."/>
            <person name="Rhodes N."/>
            <person name="Thang M."/>
        </authorList>
    </citation>
    <scope>NUCLEOTIDE SEQUENCE</scope>
</reference>
<dbReference type="Proteomes" id="UP001152797">
    <property type="component" value="Unassembled WGS sequence"/>
</dbReference>
<name>A0A9P1BMG7_9DINO</name>
<dbReference type="PROSITE" id="PS50994">
    <property type="entry name" value="INTEGRASE"/>
    <property type="match status" value="1"/>
</dbReference>
<evidence type="ECO:0000256" key="2">
    <source>
        <dbReference type="SAM" id="Coils"/>
    </source>
</evidence>
<keyword evidence="8" id="KW-1185">Reference proteome</keyword>
<dbReference type="InterPro" id="IPR001584">
    <property type="entry name" value="Integrase_cat-core"/>
</dbReference>
<organism evidence="6">
    <name type="scientific">Cladocopium goreaui</name>
    <dbReference type="NCBI Taxonomy" id="2562237"/>
    <lineage>
        <taxon>Eukaryota</taxon>
        <taxon>Sar</taxon>
        <taxon>Alveolata</taxon>
        <taxon>Dinophyceae</taxon>
        <taxon>Suessiales</taxon>
        <taxon>Symbiodiniaceae</taxon>
        <taxon>Cladocopium</taxon>
    </lineage>
</organism>
<sequence>MEGQTSPTASTGGDILVQLQAQLQVQQEHLLRQEQMVNAMQLQLNDSMTRMQRAEEERNMVLKLAAKKGEDLMDSKGVGQPFKFSGKADQDFSEWNHKFKTFMKAKYGEEVDKILSWAVKQRKVIVKENDPFSDRQVAWGDVFGDGADLTDQIDNVDNMVGGLMAYLVSFTTGEANKVVRNAGSDGVEAWRRLLNEFDPTSAMRRVVILGMVQNPQKCQKIEDLGACLEDWLSKKRQYEEFTDGQGNPCRVSDDSLMAGLYKLMPESLEETVMFKQDEFNNFESLFDKLSSFATVRHSLQLSRRDLSGGNFKQKKDPDAMDIGAVSKGKGKGNKGKSPPSGKGSSFNKMTCYKCGKAGHKAADCRSGGGGKKGDKGAKRIDNVQCWNCFKYGHYGKDCWSKKSDDKGKGKGSGKKGKQKGGQANSVESAGQPEKEPELSHLDLCAVEEYPSFTGEDGNEYLSVTVNADRGSAGASSGQVGSIFARRHLQGGEVATGSSGPVVRSAPAATPGTTEAVGGVERLGPRCDASRSRDVTRSRSRQRFEETSQSEVTEVQDVDHNSMFEEGDAPGNPDYMVRWNGENWIRLNYDSGAVSTVIPVEMAHQGGVHLRRVGDYRVANGDRIPRYGRVRVPCTDEQGGRRGFRATVTHVHKPLGSAGEFSENHDAYIFKEGGFLVARESAMAVSIRQHIEECKAIYGMNDVVELHKEGNLYNIYLKQRGNIQEINALDRGSPSGPARELSSVGEEEDGISPWMGWSLAEASIDYMHPKGGSESDIADYPKPPGILDGARLAIRRDYNCFTTRSTWTEGPFWPQVFRRLTYGDGGDLLFDDEITDNMSFDDIHKKFEPMQHTLETHLWYMPESTEGVKVKKQPKVETPSKSQIEEHEAQNHAVYRNWCETCIRARSTGSVHRKRTPEEKADDGPTAHCDFFFLQSSPFLALRMTPSGRYQAVPLLDKSNSDYTQKAVMRFLRESGHKRLVFKSDNEPALVAIKNAVAERLPDVEIIQKNSPVGDHQANGMIEVSIRELKRQMRALRMSLESKLKKTLDNNHPLVAWMASFAAEALNVFRKDSSGKTAYEKELSRKWTKPSLEYGEKVYIREAKEKDGRLDWEPMSVAVRFIGHHARTNSVMGLSEDGLKIGQAVKRLSMDQRWTQDGLEELRRREKRCDFLHHLTIYLDLGGEFSIEGEQKPEKKKVRFELPVGSNIEDKVDKREAEGDHPTSSSSPTKKMRKEGLLGQKRSAETSLQELDPAATGADEPELVRLDVDAPEIAVGAQDVTVEDVLGGGTSSLPSATLSSSTSLQRSSQQNPADDISSLDIVDYDIHMSDGKWKGLEALDVVERQIEARKAQIGAVDVAEIFSPPRFTAGAPHLGLNPGFAVDLQTGWDLDSEKDLKALDKLMKEQDPFLLTGSPRCDPFSVLRFLNKKRLSDPKHLEARERGVRHLRLCIEKYKERHKKGKYFLHEHPAQADSWDDEKMVELQRLVGPMCAWGMALSTHRQGHGLVYKPTKFVTKSREIAQILDRHCLNRRGGPVHRHVSLIGGLAHLCAQYPQELVNAVLEGIKRQMMRDNVLSSVESFAAGPVPSEATFTDEWQREAEQFFDDISGEELPAEGVRKARMEEVAWIKKIDLYTKVPRQLAVSRGKQVLPVRWVDINKGDRHHVKLRSRIVGKELKAKTKEALLAHELFSATPPWEVIKGLFSLLVTDPKEDTENKFGNNYKQDKDLVVGVFDISRAHFMPKAQRELYIEIPEEDREEGDGDVVGRLNRGMYGFRDASNAWMKDWQDVLKSGGFTVGVANPALFLNEEDNCGRRWVRIEPDKRHIELIVEGVGLNMNSAGVTTPSIKQTDAQAAALETSADLSPKAEYYALTHGAAHGLGMQSYFQDIGLSLGVVLESDSSSAKSFASRQGLGRQRHVQVRYLWLQQAVAKHNVVVRKIGTKSNVSDILTKASDATTIARRSDRIVTPCIAWSDQKEPAKAEWLLGSFLTKKLVAWSPDGQLGGAQGRAAAREASGRWQT</sequence>
<feature type="coiled-coil region" evidence="2">
    <location>
        <begin position="16"/>
        <end position="57"/>
    </location>
</feature>
<dbReference type="EMBL" id="CAMXCT010000241">
    <property type="protein sequence ID" value="CAI3976052.1"/>
    <property type="molecule type" value="Genomic_DNA"/>
</dbReference>
<feature type="domain" description="CCHC-type" evidence="4">
    <location>
        <begin position="351"/>
        <end position="366"/>
    </location>
</feature>
<comment type="caution">
    <text evidence="6">The sequence shown here is derived from an EMBL/GenBank/DDBJ whole genome shotgun (WGS) entry which is preliminary data.</text>
</comment>
<feature type="region of interest" description="Disordered" evidence="3">
    <location>
        <begin position="491"/>
        <end position="549"/>
    </location>
</feature>
<dbReference type="InterPro" id="IPR036397">
    <property type="entry name" value="RNaseH_sf"/>
</dbReference>
<evidence type="ECO:0000313" key="6">
    <source>
        <dbReference type="EMBL" id="CAI3976052.1"/>
    </source>
</evidence>
<accession>A0A9P1BMG7</accession>
<evidence type="ECO:0000256" key="3">
    <source>
        <dbReference type="SAM" id="MobiDB-lite"/>
    </source>
</evidence>
<dbReference type="CDD" id="cd09272">
    <property type="entry name" value="RNase_HI_RT_Ty1"/>
    <property type="match status" value="1"/>
</dbReference>
<dbReference type="GO" id="GO:0003676">
    <property type="term" value="F:nucleic acid binding"/>
    <property type="evidence" value="ECO:0007669"/>
    <property type="project" value="InterPro"/>
</dbReference>
<dbReference type="Pfam" id="PF00098">
    <property type="entry name" value="zf-CCHC"/>
    <property type="match status" value="1"/>
</dbReference>
<feature type="compositionally biased region" description="Basic and acidic residues" evidence="3">
    <location>
        <begin position="522"/>
        <end position="545"/>
    </location>
</feature>
<evidence type="ECO:0000256" key="1">
    <source>
        <dbReference type="PROSITE-ProRule" id="PRU00047"/>
    </source>
</evidence>